<dbReference type="PRINTS" id="PR00081">
    <property type="entry name" value="GDHRDH"/>
</dbReference>
<evidence type="ECO:0000313" key="2">
    <source>
        <dbReference type="EMBL" id="ODP38459.1"/>
    </source>
</evidence>
<dbReference type="PRINTS" id="PR00080">
    <property type="entry name" value="SDRFAMILY"/>
</dbReference>
<dbReference type="PANTHER" id="PTHR42760:SF40">
    <property type="entry name" value="3-OXOACYL-[ACYL-CARRIER-PROTEIN] REDUCTASE, CHLOROPLASTIC"/>
    <property type="match status" value="1"/>
</dbReference>
<name>A0A1E3LXL0_9SPHN</name>
<dbReference type="CDD" id="cd05233">
    <property type="entry name" value="SDR_c"/>
    <property type="match status" value="1"/>
</dbReference>
<dbReference type="InterPro" id="IPR036291">
    <property type="entry name" value="NAD(P)-bd_dom_sf"/>
</dbReference>
<dbReference type="OrthoDB" id="286404at2"/>
<evidence type="ECO:0000256" key="1">
    <source>
        <dbReference type="ARBA" id="ARBA00006484"/>
    </source>
</evidence>
<evidence type="ECO:0008006" key="4">
    <source>
        <dbReference type="Google" id="ProtNLM"/>
    </source>
</evidence>
<protein>
    <recommendedName>
        <fullName evidence="4">3-oxoacyl-ACP reductase</fullName>
    </recommendedName>
</protein>
<comment type="caution">
    <text evidence="2">The sequence shown here is derived from an EMBL/GenBank/DDBJ whole genome shotgun (WGS) entry which is preliminary data.</text>
</comment>
<comment type="similarity">
    <text evidence="1">Belongs to the short-chain dehydrogenases/reductases (SDR) family.</text>
</comment>
<accession>A0A1E3LXL0</accession>
<dbReference type="InterPro" id="IPR020904">
    <property type="entry name" value="Sc_DH/Rdtase_CS"/>
</dbReference>
<sequence>MTLLTGRLAVITGAASGIGRGTAIRLAREGARVVLADIAELGLAETAALVREAGGEAHCRVADCADPPQIDALADFAAGLAPLEIWCNIAGVAAACPAVDIRPALYDRILDLNLGGTFWACTAAARQMIPQGRGVIVNISSNAADEPIAGLSLYAMSKAAVNMLTRTLAKELGPHGIRVNAIAPGFTVTTMTVAESLDADALIARNAARSPLGMVGSPEDIAAAIVYLASDDSRFVTGQILRVNGGVTMP</sequence>
<dbReference type="Proteomes" id="UP000094487">
    <property type="component" value="Unassembled WGS sequence"/>
</dbReference>
<dbReference type="RefSeq" id="WP_069319891.1">
    <property type="nucleotide sequence ID" value="NZ_MDDS01000014.1"/>
</dbReference>
<dbReference type="STRING" id="1888892.BFL28_13860"/>
<dbReference type="SUPFAM" id="SSF51735">
    <property type="entry name" value="NAD(P)-binding Rossmann-fold domains"/>
    <property type="match status" value="1"/>
</dbReference>
<reference evidence="2 3" key="1">
    <citation type="submission" date="2016-08" db="EMBL/GenBank/DDBJ databases">
        <title>Draft genome of the agarase producing Sphingomonas sp. MCT13.</title>
        <authorList>
            <person name="D'Andrea M.M."/>
            <person name="Rossolini G.M."/>
            <person name="Thaller M.C."/>
        </authorList>
    </citation>
    <scope>NUCLEOTIDE SEQUENCE [LARGE SCALE GENOMIC DNA]</scope>
    <source>
        <strain evidence="2 3">MCT13</strain>
    </source>
</reference>
<proteinExistence type="inferred from homology"/>
<dbReference type="InterPro" id="IPR002347">
    <property type="entry name" value="SDR_fam"/>
</dbReference>
<gene>
    <name evidence="2" type="ORF">BFL28_13860</name>
</gene>
<dbReference type="GO" id="GO:0016616">
    <property type="term" value="F:oxidoreductase activity, acting on the CH-OH group of donors, NAD or NADP as acceptor"/>
    <property type="evidence" value="ECO:0007669"/>
    <property type="project" value="TreeGrafter"/>
</dbReference>
<dbReference type="FunFam" id="3.40.50.720:FF:000084">
    <property type="entry name" value="Short-chain dehydrogenase reductase"/>
    <property type="match status" value="1"/>
</dbReference>
<dbReference type="Gene3D" id="3.40.50.720">
    <property type="entry name" value="NAD(P)-binding Rossmann-like Domain"/>
    <property type="match status" value="1"/>
</dbReference>
<organism evidence="2 3">
    <name type="scientific">Sphingomonas turrisvirgatae</name>
    <dbReference type="NCBI Taxonomy" id="1888892"/>
    <lineage>
        <taxon>Bacteria</taxon>
        <taxon>Pseudomonadati</taxon>
        <taxon>Pseudomonadota</taxon>
        <taxon>Alphaproteobacteria</taxon>
        <taxon>Sphingomonadales</taxon>
        <taxon>Sphingomonadaceae</taxon>
        <taxon>Sphingomonas</taxon>
    </lineage>
</organism>
<evidence type="ECO:0000313" key="3">
    <source>
        <dbReference type="Proteomes" id="UP000094487"/>
    </source>
</evidence>
<dbReference type="Pfam" id="PF13561">
    <property type="entry name" value="adh_short_C2"/>
    <property type="match status" value="1"/>
</dbReference>
<keyword evidence="3" id="KW-1185">Reference proteome</keyword>
<dbReference type="PANTHER" id="PTHR42760">
    <property type="entry name" value="SHORT-CHAIN DEHYDROGENASES/REDUCTASES FAMILY MEMBER"/>
    <property type="match status" value="1"/>
</dbReference>
<dbReference type="PROSITE" id="PS00061">
    <property type="entry name" value="ADH_SHORT"/>
    <property type="match status" value="1"/>
</dbReference>
<dbReference type="GO" id="GO:0030497">
    <property type="term" value="P:fatty acid elongation"/>
    <property type="evidence" value="ECO:0007669"/>
    <property type="project" value="TreeGrafter"/>
</dbReference>
<dbReference type="EMBL" id="MDDS01000014">
    <property type="protein sequence ID" value="ODP38459.1"/>
    <property type="molecule type" value="Genomic_DNA"/>
</dbReference>
<dbReference type="AlphaFoldDB" id="A0A1E3LXL0"/>